<reference evidence="2" key="1">
    <citation type="submission" date="2021-01" db="EMBL/GenBank/DDBJ databases">
        <title>Whole genome shotgun sequence of Demequina activiva NBRC 110675.</title>
        <authorList>
            <person name="Komaki H."/>
            <person name="Tamura T."/>
        </authorList>
    </citation>
    <scope>NUCLEOTIDE SEQUENCE</scope>
    <source>
        <strain evidence="2">NBRC 110675</strain>
    </source>
</reference>
<dbReference type="EMBL" id="BONR01000001">
    <property type="protein sequence ID" value="GIG54030.1"/>
    <property type="molecule type" value="Genomic_DNA"/>
</dbReference>
<organism evidence="2 3">
    <name type="scientific">Demequina activiva</name>
    <dbReference type="NCBI Taxonomy" id="1582364"/>
    <lineage>
        <taxon>Bacteria</taxon>
        <taxon>Bacillati</taxon>
        <taxon>Actinomycetota</taxon>
        <taxon>Actinomycetes</taxon>
        <taxon>Micrococcales</taxon>
        <taxon>Demequinaceae</taxon>
        <taxon>Demequina</taxon>
    </lineage>
</organism>
<dbReference type="SUPFAM" id="SSF52980">
    <property type="entry name" value="Restriction endonuclease-like"/>
    <property type="match status" value="1"/>
</dbReference>
<dbReference type="Pfam" id="PF04480">
    <property type="entry name" value="DUF559"/>
    <property type="match status" value="1"/>
</dbReference>
<feature type="domain" description="DUF559" evidence="1">
    <location>
        <begin position="199"/>
        <end position="253"/>
    </location>
</feature>
<dbReference type="InterPro" id="IPR007569">
    <property type="entry name" value="DUF559"/>
</dbReference>
<comment type="caution">
    <text evidence="2">The sequence shown here is derived from an EMBL/GenBank/DDBJ whole genome shotgun (WGS) entry which is preliminary data.</text>
</comment>
<protein>
    <recommendedName>
        <fullName evidence="1">DUF559 domain-containing protein</fullName>
    </recommendedName>
</protein>
<accession>A0A919Q0F8</accession>
<proteinExistence type="predicted"/>
<name>A0A919Q0F8_9MICO</name>
<keyword evidence="3" id="KW-1185">Reference proteome</keyword>
<evidence type="ECO:0000259" key="1">
    <source>
        <dbReference type="Pfam" id="PF04480"/>
    </source>
</evidence>
<sequence length="268" mass="30068">MSDAQRYGLVVRIAPGQWAHREHQTSVACQIEAVVRWMEPHGAISGAAALWLHGWAAARFDAVDVVLPTAVRRSAPRCATVLRTDRPFEIAVVDGVRVLSPEDAAILVWRRAAPDQRIGRLLDIMRDGPVDAEALRRRLPEHGRIPARAQLAEVVDLARAGVQSMLEHVAATQVFVGPEWQGWERQGEVIAVGVALHPDMLHRDAKVAVELDSRRYHSDDQARRKDLERDALLVAAGYSVIRLTWEDVTRRPEWCRARAREALAVRQR</sequence>
<dbReference type="AlphaFoldDB" id="A0A919Q0F8"/>
<evidence type="ECO:0000313" key="3">
    <source>
        <dbReference type="Proteomes" id="UP000652354"/>
    </source>
</evidence>
<dbReference type="Gene3D" id="3.40.960.10">
    <property type="entry name" value="VSR Endonuclease"/>
    <property type="match status" value="1"/>
</dbReference>
<dbReference type="Proteomes" id="UP000652354">
    <property type="component" value="Unassembled WGS sequence"/>
</dbReference>
<gene>
    <name evidence="2" type="ORF">Dac01nite_07820</name>
</gene>
<dbReference type="InterPro" id="IPR011335">
    <property type="entry name" value="Restrct_endonuc-II-like"/>
</dbReference>
<evidence type="ECO:0000313" key="2">
    <source>
        <dbReference type="EMBL" id="GIG54030.1"/>
    </source>
</evidence>